<organism evidence="1 2">
    <name type="scientific">Racocetra fulgida</name>
    <dbReference type="NCBI Taxonomy" id="60492"/>
    <lineage>
        <taxon>Eukaryota</taxon>
        <taxon>Fungi</taxon>
        <taxon>Fungi incertae sedis</taxon>
        <taxon>Mucoromycota</taxon>
        <taxon>Glomeromycotina</taxon>
        <taxon>Glomeromycetes</taxon>
        <taxon>Diversisporales</taxon>
        <taxon>Gigasporaceae</taxon>
        <taxon>Racocetra</taxon>
    </lineage>
</organism>
<reference evidence="1" key="1">
    <citation type="submission" date="2021-06" db="EMBL/GenBank/DDBJ databases">
        <authorList>
            <person name="Kallberg Y."/>
            <person name="Tangrot J."/>
            <person name="Rosling A."/>
        </authorList>
    </citation>
    <scope>NUCLEOTIDE SEQUENCE</scope>
    <source>
        <strain evidence="1">IN212</strain>
    </source>
</reference>
<protein>
    <submittedName>
        <fullName evidence="1">5959_t:CDS:1</fullName>
    </submittedName>
</protein>
<gene>
    <name evidence="1" type="ORF">RFULGI_LOCUS10467</name>
</gene>
<dbReference type="Proteomes" id="UP000789396">
    <property type="component" value="Unassembled WGS sequence"/>
</dbReference>
<dbReference type="Gene3D" id="1.10.510.10">
    <property type="entry name" value="Transferase(Phosphotransferase) domain 1"/>
    <property type="match status" value="1"/>
</dbReference>
<feature type="non-terminal residue" evidence="1">
    <location>
        <position position="80"/>
    </location>
</feature>
<evidence type="ECO:0000313" key="1">
    <source>
        <dbReference type="EMBL" id="CAG8702476.1"/>
    </source>
</evidence>
<sequence>MLEVVSGTREKPIANTPADYTSLYSKCWSPDPDKRPALDKILNTLDKLSNRIELIINNPELVPDDSQSMAKNLKNCQCST</sequence>
<dbReference type="EMBL" id="CAJVPZ010020747">
    <property type="protein sequence ID" value="CAG8702476.1"/>
    <property type="molecule type" value="Genomic_DNA"/>
</dbReference>
<evidence type="ECO:0000313" key="2">
    <source>
        <dbReference type="Proteomes" id="UP000789396"/>
    </source>
</evidence>
<proteinExistence type="predicted"/>
<dbReference type="AlphaFoldDB" id="A0A9N9HS68"/>
<keyword evidence="2" id="KW-1185">Reference proteome</keyword>
<dbReference type="InterPro" id="IPR011009">
    <property type="entry name" value="Kinase-like_dom_sf"/>
</dbReference>
<comment type="caution">
    <text evidence="1">The sequence shown here is derived from an EMBL/GenBank/DDBJ whole genome shotgun (WGS) entry which is preliminary data.</text>
</comment>
<accession>A0A9N9HS68</accession>
<dbReference type="SUPFAM" id="SSF56112">
    <property type="entry name" value="Protein kinase-like (PK-like)"/>
    <property type="match status" value="1"/>
</dbReference>
<name>A0A9N9HS68_9GLOM</name>
<dbReference type="OrthoDB" id="2439750at2759"/>